<evidence type="ECO:0000313" key="2">
    <source>
        <dbReference type="EMBL" id="ETW05763.1"/>
    </source>
</evidence>
<dbReference type="AlphaFoldDB" id="A0A024UJF7"/>
<dbReference type="PANTHER" id="PTHR43102:SF2">
    <property type="entry name" value="GAF DOMAIN-CONTAINING PROTEIN"/>
    <property type="match status" value="1"/>
</dbReference>
<name>A0A024UJF7_9STRA</name>
<accession>A0A024UJF7</accession>
<dbReference type="eggNOG" id="ENOG502SSXV">
    <property type="taxonomic scope" value="Eukaryota"/>
</dbReference>
<dbReference type="PANTHER" id="PTHR43102">
    <property type="entry name" value="SLR1143 PROTEIN"/>
    <property type="match status" value="1"/>
</dbReference>
<dbReference type="InterPro" id="IPR003018">
    <property type="entry name" value="GAF"/>
</dbReference>
<dbReference type="RefSeq" id="XP_008865540.1">
    <property type="nucleotide sequence ID" value="XM_008867318.1"/>
</dbReference>
<dbReference type="InterPro" id="IPR011011">
    <property type="entry name" value="Znf_FYVE_PHD"/>
</dbReference>
<dbReference type="CDD" id="cd00065">
    <property type="entry name" value="FYVE_like_SF"/>
    <property type="match status" value="1"/>
</dbReference>
<dbReference type="Gene3D" id="3.30.450.40">
    <property type="match status" value="1"/>
</dbReference>
<dbReference type="VEuPathDB" id="FungiDB:H310_03447"/>
<dbReference type="InterPro" id="IPR029016">
    <property type="entry name" value="GAF-like_dom_sf"/>
</dbReference>
<feature type="domain" description="GAF" evidence="1">
    <location>
        <begin position="281"/>
        <end position="366"/>
    </location>
</feature>
<dbReference type="SUPFAM" id="SSF57903">
    <property type="entry name" value="FYVE/PHD zinc finger"/>
    <property type="match status" value="1"/>
</dbReference>
<dbReference type="SUPFAM" id="SSF55781">
    <property type="entry name" value="GAF domain-like"/>
    <property type="match status" value="1"/>
</dbReference>
<sequence length="443" mass="49685">MLRRRSDSSGKKRRLAKSCASCVRPFDAFHWKYRCTTCERVICRDCTVKVTWTKRVCWKCVVDAQTRAQTRHHVNNNDDPDPVEQAVPILDVTEESTCFLPIPTGTDPSHLDKFAPLTPTTTNDSDGDQATYYYTDTLRGSQYGESRVDSFLEDGGLRVSAKILNDPDDLFRCSHKLSSRSYDSPDLDFDWIHPFPKAPRPASDASRLDCLDRLDMEAHIHVLQHDQVIAKHVQDAMRVLGNAPIGSMHIVFEHVVYNLACTGYSAVFDMADKTVREEAACTHGILHPTPLVVLDTSNDARFRAHPLAVEHNASAYVSVPVFVSSSLHKECIGTIDIARHEPLSVAPSAAQLKALQTLVTSLGMHIERRCAEFSQVHHTNRGRRHTAPIVTIDEDVVISSTKPLLPTSAMDLHEVTTDPNEILLELWERVMQTSRMLRATVSR</sequence>
<dbReference type="Pfam" id="PF01590">
    <property type="entry name" value="GAF"/>
    <property type="match status" value="1"/>
</dbReference>
<dbReference type="EMBL" id="KI913956">
    <property type="protein sequence ID" value="ETW05763.1"/>
    <property type="molecule type" value="Genomic_DNA"/>
</dbReference>
<protein>
    <recommendedName>
        <fullName evidence="1">GAF domain-containing protein</fullName>
    </recommendedName>
</protein>
<evidence type="ECO:0000259" key="1">
    <source>
        <dbReference type="Pfam" id="PF01590"/>
    </source>
</evidence>
<proteinExistence type="predicted"/>
<gene>
    <name evidence="2" type="ORF">H310_03447</name>
</gene>
<dbReference type="OrthoDB" id="163492at2759"/>
<reference evidence="2" key="1">
    <citation type="submission" date="2013-12" db="EMBL/GenBank/DDBJ databases">
        <title>The Genome Sequence of Aphanomyces invadans NJM9701.</title>
        <authorList>
            <consortium name="The Broad Institute Genomics Platform"/>
            <person name="Russ C."/>
            <person name="Tyler B."/>
            <person name="van West P."/>
            <person name="Dieguez-Uribeondo J."/>
            <person name="Young S.K."/>
            <person name="Zeng Q."/>
            <person name="Gargeya S."/>
            <person name="Fitzgerald M."/>
            <person name="Abouelleil A."/>
            <person name="Alvarado L."/>
            <person name="Chapman S.B."/>
            <person name="Gainer-Dewar J."/>
            <person name="Goldberg J."/>
            <person name="Griggs A."/>
            <person name="Gujja S."/>
            <person name="Hansen M."/>
            <person name="Howarth C."/>
            <person name="Imamovic A."/>
            <person name="Ireland A."/>
            <person name="Larimer J."/>
            <person name="McCowan C."/>
            <person name="Murphy C."/>
            <person name="Pearson M."/>
            <person name="Poon T.W."/>
            <person name="Priest M."/>
            <person name="Roberts A."/>
            <person name="Saif S."/>
            <person name="Shea T."/>
            <person name="Sykes S."/>
            <person name="Wortman J."/>
            <person name="Nusbaum C."/>
            <person name="Birren B."/>
        </authorList>
    </citation>
    <scope>NUCLEOTIDE SEQUENCE [LARGE SCALE GENOMIC DNA]</scope>
    <source>
        <strain evidence="2">NJM9701</strain>
    </source>
</reference>
<organism evidence="2">
    <name type="scientific">Aphanomyces invadans</name>
    <dbReference type="NCBI Taxonomy" id="157072"/>
    <lineage>
        <taxon>Eukaryota</taxon>
        <taxon>Sar</taxon>
        <taxon>Stramenopiles</taxon>
        <taxon>Oomycota</taxon>
        <taxon>Saprolegniomycetes</taxon>
        <taxon>Saprolegniales</taxon>
        <taxon>Verrucalvaceae</taxon>
        <taxon>Aphanomyces</taxon>
    </lineage>
</organism>
<dbReference type="GeneID" id="20080497"/>